<comment type="similarity">
    <text evidence="3">Belongs to the metallo-beta-lactamase superfamily. Glyoxalase II family.</text>
</comment>
<dbReference type="VEuPathDB" id="AmoebaDB:NF0086810"/>
<evidence type="ECO:0000256" key="13">
    <source>
        <dbReference type="ARBA" id="ARBA00077964"/>
    </source>
</evidence>
<evidence type="ECO:0000256" key="2">
    <source>
        <dbReference type="ARBA" id="ARBA00004173"/>
    </source>
</evidence>
<dbReference type="GO" id="GO:0006749">
    <property type="term" value="P:glutathione metabolic process"/>
    <property type="evidence" value="ECO:0007669"/>
    <property type="project" value="InterPro"/>
</dbReference>
<comment type="caution">
    <text evidence="15">The sequence shown here is derived from an EMBL/GenBank/DDBJ whole genome shotgun (WGS) entry which is preliminary data.</text>
</comment>
<comment type="subcellular location">
    <subcellularLocation>
        <location evidence="2">Mitochondrion</location>
    </subcellularLocation>
</comment>
<dbReference type="GO" id="GO:0005739">
    <property type="term" value="C:mitochondrion"/>
    <property type="evidence" value="ECO:0007669"/>
    <property type="project" value="UniProtKB-SubCell"/>
</dbReference>
<dbReference type="SUPFAM" id="SSF56281">
    <property type="entry name" value="Metallo-hydrolase/oxidoreductase"/>
    <property type="match status" value="1"/>
</dbReference>
<evidence type="ECO:0000256" key="1">
    <source>
        <dbReference type="ARBA" id="ARBA00001954"/>
    </source>
</evidence>
<evidence type="ECO:0000259" key="14">
    <source>
        <dbReference type="SMART" id="SM00849"/>
    </source>
</evidence>
<evidence type="ECO:0000256" key="11">
    <source>
        <dbReference type="ARBA" id="ARBA00050990"/>
    </source>
</evidence>
<evidence type="ECO:0000256" key="4">
    <source>
        <dbReference type="ARBA" id="ARBA00022723"/>
    </source>
</evidence>
<keyword evidence="5" id="KW-0809">Transit peptide</keyword>
<dbReference type="InterPro" id="IPR001279">
    <property type="entry name" value="Metallo-B-lactamas"/>
</dbReference>
<reference evidence="15 16" key="1">
    <citation type="journal article" date="2019" name="Sci. Rep.">
        <title>Nanopore sequencing improves the draft genome of the human pathogenic amoeba Naegleria fowleri.</title>
        <authorList>
            <person name="Liechti N."/>
            <person name="Schurch N."/>
            <person name="Bruggmann R."/>
            <person name="Wittwer M."/>
        </authorList>
    </citation>
    <scope>NUCLEOTIDE SEQUENCE [LARGE SCALE GENOMIC DNA]</scope>
    <source>
        <strain evidence="15 16">ATCC 30894</strain>
    </source>
</reference>
<keyword evidence="10" id="KW-0496">Mitochondrion</keyword>
<dbReference type="VEuPathDB" id="AmoebaDB:FDP41_011015"/>
<dbReference type="GO" id="GO:0046872">
    <property type="term" value="F:metal ion binding"/>
    <property type="evidence" value="ECO:0007669"/>
    <property type="project" value="UniProtKB-KW"/>
</dbReference>
<dbReference type="PANTHER" id="PTHR43084">
    <property type="entry name" value="PERSULFIDE DIOXYGENASE ETHE1"/>
    <property type="match status" value="1"/>
</dbReference>
<evidence type="ECO:0000256" key="12">
    <source>
        <dbReference type="ARBA" id="ARBA00066686"/>
    </source>
</evidence>
<keyword evidence="6" id="KW-0223">Dioxygenase</keyword>
<comment type="cofactor">
    <cofactor evidence="1">
        <name>Fe(2+)</name>
        <dbReference type="ChEBI" id="CHEBI:29033"/>
    </cofactor>
</comment>
<evidence type="ECO:0000256" key="8">
    <source>
        <dbReference type="ARBA" id="ARBA00023002"/>
    </source>
</evidence>
<dbReference type="InterPro" id="IPR051682">
    <property type="entry name" value="Mito_Persulfide_Diox"/>
</dbReference>
<evidence type="ECO:0000313" key="16">
    <source>
        <dbReference type="Proteomes" id="UP000444721"/>
    </source>
</evidence>
<dbReference type="AlphaFoldDB" id="A0A6A5C0N4"/>
<dbReference type="OMA" id="VMDIDYA"/>
<keyword evidence="4" id="KW-0479">Metal-binding</keyword>
<feature type="domain" description="Metallo-beta-lactamase" evidence="14">
    <location>
        <begin position="12"/>
        <end position="177"/>
    </location>
</feature>
<evidence type="ECO:0000256" key="5">
    <source>
        <dbReference type="ARBA" id="ARBA00022946"/>
    </source>
</evidence>
<organism evidence="15 16">
    <name type="scientific">Naegleria fowleri</name>
    <name type="common">Brain eating amoeba</name>
    <dbReference type="NCBI Taxonomy" id="5763"/>
    <lineage>
        <taxon>Eukaryota</taxon>
        <taxon>Discoba</taxon>
        <taxon>Heterolobosea</taxon>
        <taxon>Tetramitia</taxon>
        <taxon>Eutetramitia</taxon>
        <taxon>Vahlkampfiidae</taxon>
        <taxon>Naegleria</taxon>
    </lineage>
</organism>
<dbReference type="VEuPathDB" id="AmoebaDB:NfTy_016420"/>
<protein>
    <recommendedName>
        <fullName evidence="12">persulfide dioxygenase</fullName>
        <ecNumber evidence="12">1.13.11.18</ecNumber>
    </recommendedName>
    <alternativeName>
        <fullName evidence="13">Sulfur dioxygenase ETHE1</fullName>
    </alternativeName>
</protein>
<dbReference type="GeneID" id="68118230"/>
<evidence type="ECO:0000256" key="10">
    <source>
        <dbReference type="ARBA" id="ARBA00023128"/>
    </source>
</evidence>
<dbReference type="InterPro" id="IPR044528">
    <property type="entry name" value="POD-like_MBL-fold"/>
</dbReference>
<dbReference type="SMART" id="SM00849">
    <property type="entry name" value="Lactamase_B"/>
    <property type="match status" value="1"/>
</dbReference>
<evidence type="ECO:0000256" key="7">
    <source>
        <dbReference type="ARBA" id="ARBA00022990"/>
    </source>
</evidence>
<dbReference type="RefSeq" id="XP_044567750.1">
    <property type="nucleotide sequence ID" value="XM_044701378.1"/>
</dbReference>
<dbReference type="EC" id="1.13.11.18" evidence="12"/>
<dbReference type="Pfam" id="PF00753">
    <property type="entry name" value="Lactamase_B"/>
    <property type="match status" value="1"/>
</dbReference>
<dbReference type="FunFam" id="3.60.15.10:FF:000013">
    <property type="entry name" value="Persulfide dioxygenase ETHE1, mitochondrial"/>
    <property type="match status" value="1"/>
</dbReference>
<dbReference type="Gene3D" id="3.60.15.10">
    <property type="entry name" value="Ribonuclease Z/Hydroxyacylglutathione hydrolase-like"/>
    <property type="match status" value="1"/>
</dbReference>
<dbReference type="GO" id="GO:0070813">
    <property type="term" value="P:hydrogen sulfide metabolic process"/>
    <property type="evidence" value="ECO:0007669"/>
    <property type="project" value="TreeGrafter"/>
</dbReference>
<dbReference type="EMBL" id="VFQX01000007">
    <property type="protein sequence ID" value="KAF0983037.1"/>
    <property type="molecule type" value="Genomic_DNA"/>
</dbReference>
<evidence type="ECO:0000256" key="6">
    <source>
        <dbReference type="ARBA" id="ARBA00022964"/>
    </source>
</evidence>
<dbReference type="Proteomes" id="UP000444721">
    <property type="component" value="Unassembled WGS sequence"/>
</dbReference>
<evidence type="ECO:0000256" key="3">
    <source>
        <dbReference type="ARBA" id="ARBA00006759"/>
    </source>
</evidence>
<evidence type="ECO:0000256" key="9">
    <source>
        <dbReference type="ARBA" id="ARBA00023004"/>
    </source>
</evidence>
<dbReference type="InterPro" id="IPR036866">
    <property type="entry name" value="RibonucZ/Hydroxyglut_hydro"/>
</dbReference>
<proteinExistence type="inferred from homology"/>
<dbReference type="GO" id="GO:0050313">
    <property type="term" value="F:sulfur dioxygenase activity"/>
    <property type="evidence" value="ECO:0007669"/>
    <property type="project" value="UniProtKB-EC"/>
</dbReference>
<dbReference type="PANTHER" id="PTHR43084:SF1">
    <property type="entry name" value="PERSULFIDE DIOXYGENASE ETHE1, MITOCHONDRIAL"/>
    <property type="match status" value="1"/>
</dbReference>
<name>A0A6A5C0N4_NAEFO</name>
<evidence type="ECO:0000313" key="15">
    <source>
        <dbReference type="EMBL" id="KAF0983037.1"/>
    </source>
</evidence>
<sequence length="236" mass="26081">MIFRQLISADTSTYTFILGCEVTGKAAIIDPVIEECERDAKLINELGLTVTHILDTHVHADHITGGMELKKKFPGATHCYSIHSGVTFTEGLTLVKEGDVIQIGDTVKIHVLETPGHTDGCITYYLDDKSMVFTGDALFIRGCGRTDFQQGSASRLYDSIMKIYSLLPDTCLVYPGHDYKGMLCSTIGEEKKFNPRIFATQTREGFVEIMNNLKLAKPRYLDVALPANLVGGVKQQ</sequence>
<comment type="catalytic activity">
    <reaction evidence="11">
        <text>S-sulfanylglutathione + O2 + H2O = sulfite + glutathione + 2 H(+)</text>
        <dbReference type="Rhea" id="RHEA:12981"/>
        <dbReference type="ChEBI" id="CHEBI:15377"/>
        <dbReference type="ChEBI" id="CHEBI:15378"/>
        <dbReference type="ChEBI" id="CHEBI:15379"/>
        <dbReference type="ChEBI" id="CHEBI:17359"/>
        <dbReference type="ChEBI" id="CHEBI:57925"/>
        <dbReference type="ChEBI" id="CHEBI:58905"/>
        <dbReference type="EC" id="1.13.11.18"/>
    </reaction>
</comment>
<keyword evidence="8" id="KW-0560">Oxidoreductase</keyword>
<keyword evidence="9" id="KW-0408">Iron</keyword>
<keyword evidence="16" id="KW-1185">Reference proteome</keyword>
<dbReference type="CDD" id="cd07724">
    <property type="entry name" value="POD-like_MBL-fold"/>
    <property type="match status" value="1"/>
</dbReference>
<dbReference type="OrthoDB" id="449487at2759"/>
<accession>A0A6A5C0N4</accession>
<gene>
    <name evidence="15" type="ORF">FDP41_011015</name>
</gene>
<keyword evidence="7" id="KW-0007">Acetylation</keyword>